<dbReference type="InterPro" id="IPR003660">
    <property type="entry name" value="HAMP_dom"/>
</dbReference>
<evidence type="ECO:0000313" key="10">
    <source>
        <dbReference type="Proteomes" id="UP001266357"/>
    </source>
</evidence>
<evidence type="ECO:0000256" key="1">
    <source>
        <dbReference type="ARBA" id="ARBA00004370"/>
    </source>
</evidence>
<sequence>MTIILKPAISLSNSLRFKAKFILLSLMFYLPLLACFSWIVGDQLTLLEQYEHEITGFEQIEKVLSLEVNLANIRQDINSSSEITDELKRLKDNILANEEFLSLNNQTNELVSFWEENQNNFTDDNFTLYNEFYSQTLSLRENIAALSGLTRESDVVAFYLIEAAEQHLPALIEYSSRYNDLVSQIIQQGFSAESYTLVVALNNRLSELTAKFEKTIEQLSRASTEGLDKYVQNSREIIGDITTYQSVINDQVIEPDTILLSLSKAKTLASQQLDSVKALKQQTNKYFITRINELRQKSSTAMWILSVVIFLVIMLSCYLLLAIYQSLRSNVELINLAAEKLGNGDFTETLVVNSKDELGDIARSFIHMQEKIQKLLHSFEGDVIELRSAANDIYQLTGNMQRSISEQQQETHRVAAAISQVSDSARVISENTDGAQQLTELANDNVMKGKTVVRDTGETIHDISKEVNTSASVINHLAEHSSEIAGFVNVIREIADQTNLLALNAAIEAARAGEQGRGFAVVADEVRTLASRTQDSTAEIQRIIEQLQKGASDSVLAMKSGVEKSELGVEKTEQVQNTFIEVTNNVGDIVNATIEISAAVSKQRGDVLGINEHTKNIANGADEVMQSANKAAEAGQSLSKLADHLSNQLEQFTLKK</sequence>
<keyword evidence="6" id="KW-0812">Transmembrane</keyword>
<feature type="transmembrane region" description="Helical" evidence="6">
    <location>
        <begin position="21"/>
        <end position="40"/>
    </location>
</feature>
<dbReference type="Pfam" id="PF00672">
    <property type="entry name" value="HAMP"/>
    <property type="match status" value="1"/>
</dbReference>
<feature type="coiled-coil region" evidence="5">
    <location>
        <begin position="198"/>
        <end position="225"/>
    </location>
</feature>
<dbReference type="CDD" id="cd11386">
    <property type="entry name" value="MCP_signal"/>
    <property type="match status" value="1"/>
</dbReference>
<proteinExistence type="inferred from homology"/>
<dbReference type="CDD" id="cd06225">
    <property type="entry name" value="HAMP"/>
    <property type="match status" value="1"/>
</dbReference>
<keyword evidence="6" id="KW-1133">Transmembrane helix</keyword>
<evidence type="ECO:0000256" key="2">
    <source>
        <dbReference type="ARBA" id="ARBA00023224"/>
    </source>
</evidence>
<protein>
    <submittedName>
        <fullName evidence="9">Methyl-accepting chemotaxis protein</fullName>
    </submittedName>
</protein>
<evidence type="ECO:0000256" key="3">
    <source>
        <dbReference type="ARBA" id="ARBA00029447"/>
    </source>
</evidence>
<feature type="domain" description="Methyl-accepting transducer" evidence="7">
    <location>
        <begin position="382"/>
        <end position="618"/>
    </location>
</feature>
<comment type="similarity">
    <text evidence="3">Belongs to the methyl-accepting chemotaxis (MCP) protein family.</text>
</comment>
<dbReference type="InterPro" id="IPR004089">
    <property type="entry name" value="MCPsignal_dom"/>
</dbReference>
<accession>A0ABU3A005</accession>
<dbReference type="Pfam" id="PF00015">
    <property type="entry name" value="MCPsignal"/>
    <property type="match status" value="1"/>
</dbReference>
<evidence type="ECO:0000256" key="5">
    <source>
        <dbReference type="SAM" id="Coils"/>
    </source>
</evidence>
<keyword evidence="10" id="KW-1185">Reference proteome</keyword>
<keyword evidence="2 4" id="KW-0807">Transducer</keyword>
<evidence type="ECO:0000256" key="4">
    <source>
        <dbReference type="PROSITE-ProRule" id="PRU00284"/>
    </source>
</evidence>
<evidence type="ECO:0000256" key="6">
    <source>
        <dbReference type="SAM" id="Phobius"/>
    </source>
</evidence>
<evidence type="ECO:0000313" key="9">
    <source>
        <dbReference type="EMBL" id="MDT0603198.1"/>
    </source>
</evidence>
<dbReference type="PRINTS" id="PR00260">
    <property type="entry name" value="CHEMTRNSDUCR"/>
</dbReference>
<dbReference type="Gene3D" id="1.10.287.950">
    <property type="entry name" value="Methyl-accepting chemotaxis protein"/>
    <property type="match status" value="1"/>
</dbReference>
<dbReference type="SUPFAM" id="SSF58104">
    <property type="entry name" value="Methyl-accepting chemotaxis protein (MCP) signaling domain"/>
    <property type="match status" value="1"/>
</dbReference>
<evidence type="ECO:0000259" key="8">
    <source>
        <dbReference type="PROSITE" id="PS50885"/>
    </source>
</evidence>
<gene>
    <name evidence="9" type="ORF">RM573_06285</name>
</gene>
<feature type="domain" description="HAMP" evidence="8">
    <location>
        <begin position="325"/>
        <end position="377"/>
    </location>
</feature>
<organism evidence="9 10">
    <name type="scientific">Thalassotalea castellviae</name>
    <dbReference type="NCBI Taxonomy" id="3075612"/>
    <lineage>
        <taxon>Bacteria</taxon>
        <taxon>Pseudomonadati</taxon>
        <taxon>Pseudomonadota</taxon>
        <taxon>Gammaproteobacteria</taxon>
        <taxon>Alteromonadales</taxon>
        <taxon>Colwelliaceae</taxon>
        <taxon>Thalassotalea</taxon>
    </lineage>
</organism>
<evidence type="ECO:0000259" key="7">
    <source>
        <dbReference type="PROSITE" id="PS50111"/>
    </source>
</evidence>
<dbReference type="PROSITE" id="PS50885">
    <property type="entry name" value="HAMP"/>
    <property type="match status" value="1"/>
</dbReference>
<dbReference type="PANTHER" id="PTHR32089">
    <property type="entry name" value="METHYL-ACCEPTING CHEMOTAXIS PROTEIN MCPB"/>
    <property type="match status" value="1"/>
</dbReference>
<dbReference type="SMART" id="SM00304">
    <property type="entry name" value="HAMP"/>
    <property type="match status" value="1"/>
</dbReference>
<keyword evidence="5" id="KW-0175">Coiled coil</keyword>
<reference evidence="9 10" key="1">
    <citation type="submission" date="2023-09" db="EMBL/GenBank/DDBJ databases">
        <authorList>
            <person name="Rey-Velasco X."/>
        </authorList>
    </citation>
    <scope>NUCLEOTIDE SEQUENCE [LARGE SCALE GENOMIC DNA]</scope>
    <source>
        <strain evidence="9 10">W431</strain>
    </source>
</reference>
<name>A0ABU3A005_9GAMM</name>
<dbReference type="EMBL" id="JAVRIF010000002">
    <property type="protein sequence ID" value="MDT0603198.1"/>
    <property type="molecule type" value="Genomic_DNA"/>
</dbReference>
<feature type="transmembrane region" description="Helical" evidence="6">
    <location>
        <begin position="301"/>
        <end position="324"/>
    </location>
</feature>
<comment type="caution">
    <text evidence="9">The sequence shown here is derived from an EMBL/GenBank/DDBJ whole genome shotgun (WGS) entry which is preliminary data.</text>
</comment>
<dbReference type="RefSeq" id="WP_311578858.1">
    <property type="nucleotide sequence ID" value="NZ_JAVRIF010000002.1"/>
</dbReference>
<comment type="subcellular location">
    <subcellularLocation>
        <location evidence="1">Membrane</location>
    </subcellularLocation>
</comment>
<keyword evidence="6" id="KW-0472">Membrane</keyword>
<dbReference type="SMART" id="SM00283">
    <property type="entry name" value="MA"/>
    <property type="match status" value="1"/>
</dbReference>
<dbReference type="Proteomes" id="UP001266357">
    <property type="component" value="Unassembled WGS sequence"/>
</dbReference>
<dbReference type="InterPro" id="IPR004090">
    <property type="entry name" value="Chemotax_Me-accpt_rcpt"/>
</dbReference>
<dbReference type="PANTHER" id="PTHR32089:SF112">
    <property type="entry name" value="LYSOZYME-LIKE PROTEIN-RELATED"/>
    <property type="match status" value="1"/>
</dbReference>
<dbReference type="PROSITE" id="PS50111">
    <property type="entry name" value="CHEMOTAXIS_TRANSDUC_2"/>
    <property type="match status" value="1"/>
</dbReference>